<comment type="caution">
    <text evidence="2">The sequence shown here is derived from an EMBL/GenBank/DDBJ whole genome shotgun (WGS) entry which is preliminary data.</text>
</comment>
<proteinExistence type="predicted"/>
<keyword evidence="3" id="KW-1185">Reference proteome</keyword>
<reference evidence="2" key="1">
    <citation type="submission" date="2021-05" db="EMBL/GenBank/DDBJ databases">
        <title>The genome of the haptophyte Pavlova lutheri (Diacronema luteri, Pavlovales) - a model for lipid biosynthesis in eukaryotic algae.</title>
        <authorList>
            <person name="Hulatt C.J."/>
            <person name="Posewitz M.C."/>
        </authorList>
    </citation>
    <scope>NUCLEOTIDE SEQUENCE</scope>
    <source>
        <strain evidence="2">NIVA-4/92</strain>
    </source>
</reference>
<protein>
    <submittedName>
        <fullName evidence="2">Uncharacterized protein</fullName>
    </submittedName>
</protein>
<accession>A0A8J5X2U5</accession>
<evidence type="ECO:0000313" key="2">
    <source>
        <dbReference type="EMBL" id="KAG8456916.1"/>
    </source>
</evidence>
<organism evidence="2 3">
    <name type="scientific">Diacronema lutheri</name>
    <name type="common">Unicellular marine alga</name>
    <name type="synonym">Monochrysis lutheri</name>
    <dbReference type="NCBI Taxonomy" id="2081491"/>
    <lineage>
        <taxon>Eukaryota</taxon>
        <taxon>Haptista</taxon>
        <taxon>Haptophyta</taxon>
        <taxon>Pavlovophyceae</taxon>
        <taxon>Pavlovales</taxon>
        <taxon>Pavlovaceae</taxon>
        <taxon>Diacronema</taxon>
    </lineage>
</organism>
<name>A0A8J5X2U5_DIALT</name>
<sequence length="72" mass="7915">MIACGGHRLVRQPPCRPKTKKRHCAKQPLRTRRGSSSSTPHARSRNPCEPHLPAHTSPARLRGPTVVLGSSF</sequence>
<feature type="region of interest" description="Disordered" evidence="1">
    <location>
        <begin position="1"/>
        <end position="72"/>
    </location>
</feature>
<evidence type="ECO:0000313" key="3">
    <source>
        <dbReference type="Proteomes" id="UP000751190"/>
    </source>
</evidence>
<dbReference type="EMBL" id="JAGTXO010000100">
    <property type="protein sequence ID" value="KAG8456916.1"/>
    <property type="molecule type" value="Genomic_DNA"/>
</dbReference>
<evidence type="ECO:0000256" key="1">
    <source>
        <dbReference type="SAM" id="MobiDB-lite"/>
    </source>
</evidence>
<dbReference type="Proteomes" id="UP000751190">
    <property type="component" value="Unassembled WGS sequence"/>
</dbReference>
<dbReference type="AlphaFoldDB" id="A0A8J5X2U5"/>
<feature type="compositionally biased region" description="Basic residues" evidence="1">
    <location>
        <begin position="17"/>
        <end position="33"/>
    </location>
</feature>
<gene>
    <name evidence="2" type="ORF">KFE25_002262</name>
</gene>